<feature type="coiled-coil region" evidence="1">
    <location>
        <begin position="47"/>
        <end position="98"/>
    </location>
</feature>
<evidence type="ECO:0000256" key="1">
    <source>
        <dbReference type="SAM" id="Coils"/>
    </source>
</evidence>
<accession>A0AAV4QDF7</accession>
<evidence type="ECO:0000256" key="2">
    <source>
        <dbReference type="SAM" id="MobiDB-lite"/>
    </source>
</evidence>
<feature type="region of interest" description="Disordered" evidence="2">
    <location>
        <begin position="99"/>
        <end position="147"/>
    </location>
</feature>
<dbReference type="AlphaFoldDB" id="A0AAV4QDF7"/>
<feature type="compositionally biased region" description="Basic and acidic residues" evidence="2">
    <location>
        <begin position="212"/>
        <end position="227"/>
    </location>
</feature>
<evidence type="ECO:0000313" key="3">
    <source>
        <dbReference type="EMBL" id="GIY07150.1"/>
    </source>
</evidence>
<organism evidence="3 4">
    <name type="scientific">Caerostris darwini</name>
    <dbReference type="NCBI Taxonomy" id="1538125"/>
    <lineage>
        <taxon>Eukaryota</taxon>
        <taxon>Metazoa</taxon>
        <taxon>Ecdysozoa</taxon>
        <taxon>Arthropoda</taxon>
        <taxon>Chelicerata</taxon>
        <taxon>Arachnida</taxon>
        <taxon>Araneae</taxon>
        <taxon>Araneomorphae</taxon>
        <taxon>Entelegynae</taxon>
        <taxon>Araneoidea</taxon>
        <taxon>Araneidae</taxon>
        <taxon>Caerostris</taxon>
    </lineage>
</organism>
<proteinExistence type="predicted"/>
<gene>
    <name evidence="3" type="ORF">CDAR_56521</name>
</gene>
<name>A0AAV4QDF7_9ARAC</name>
<dbReference type="CDD" id="cd22249">
    <property type="entry name" value="UDM1_RNF168_RNF169-like"/>
    <property type="match status" value="1"/>
</dbReference>
<reference evidence="3 4" key="1">
    <citation type="submission" date="2021-06" db="EMBL/GenBank/DDBJ databases">
        <title>Caerostris darwini draft genome.</title>
        <authorList>
            <person name="Kono N."/>
            <person name="Arakawa K."/>
        </authorList>
    </citation>
    <scope>NUCLEOTIDE SEQUENCE [LARGE SCALE GENOMIC DNA]</scope>
</reference>
<keyword evidence="4" id="KW-1185">Reference proteome</keyword>
<dbReference type="Proteomes" id="UP001054837">
    <property type="component" value="Unassembled WGS sequence"/>
</dbReference>
<comment type="caution">
    <text evidence="3">The sequence shown here is derived from an EMBL/GenBank/DDBJ whole genome shotgun (WGS) entry which is preliminary data.</text>
</comment>
<dbReference type="EMBL" id="BPLQ01004306">
    <property type="protein sequence ID" value="GIY07150.1"/>
    <property type="molecule type" value="Genomic_DNA"/>
</dbReference>
<protein>
    <submittedName>
        <fullName evidence="3">Uncharacterized protein</fullName>
    </submittedName>
</protein>
<feature type="region of interest" description="Disordered" evidence="2">
    <location>
        <begin position="200"/>
        <end position="230"/>
    </location>
</feature>
<evidence type="ECO:0000313" key="4">
    <source>
        <dbReference type="Proteomes" id="UP001054837"/>
    </source>
</evidence>
<keyword evidence="1" id="KW-0175">Coiled coil</keyword>
<sequence length="363" mass="41557">MSYEVLMAVVEWDAFKCRPGCTEECTPDDCVAHRRAVQQFETVVRFLLKAEESVRKLQQENKVLRETEQSVRELQEENKQLKEAQKNWRTERDELIKRIEIPRELPGPSRSPTSPAKKRRAHSPEREVSRKRQRPDLPSVSLYSHPAPDTGRFHFHITPKHRTCTTQASPLRQRLDLPNVSLYHRPATPGRFHFHITPKHRTCSTQASPPRQRVDHQTASLHRRDPEPAPFVDLDSASSADLDSAPSAPCSFCCLPFLPAAPLYHCFQLLLLPLLLKPAPARRPGRPRDLILSRELFEEVVEELLRDYHGAVLSSHVPLQSSLLMEEYLHSLWATARLVTKRDRRAAAAAVAGLEPHLPAWPF</sequence>